<dbReference type="GO" id="GO:0051539">
    <property type="term" value="F:4 iron, 4 sulfur cluster binding"/>
    <property type="evidence" value="ECO:0007669"/>
    <property type="project" value="UniProtKB-KW"/>
</dbReference>
<evidence type="ECO:0000256" key="4">
    <source>
        <dbReference type="ARBA" id="ARBA00022691"/>
    </source>
</evidence>
<protein>
    <submittedName>
        <fullName evidence="11">B12-binding domain-containing radical SAM protein</fullName>
    </submittedName>
</protein>
<evidence type="ECO:0000259" key="9">
    <source>
        <dbReference type="PROSITE" id="PS51332"/>
    </source>
</evidence>
<keyword evidence="2" id="KW-0489">Methyltransferase</keyword>
<evidence type="ECO:0000256" key="7">
    <source>
        <dbReference type="ARBA" id="ARBA00023014"/>
    </source>
</evidence>
<dbReference type="GO" id="GO:0003824">
    <property type="term" value="F:catalytic activity"/>
    <property type="evidence" value="ECO:0007669"/>
    <property type="project" value="InterPro"/>
</dbReference>
<dbReference type="AlphaFoldDB" id="A0A3S0L4W7"/>
<dbReference type="InterPro" id="IPR006638">
    <property type="entry name" value="Elp3/MiaA/NifB-like_rSAM"/>
</dbReference>
<evidence type="ECO:0000256" key="6">
    <source>
        <dbReference type="ARBA" id="ARBA00023004"/>
    </source>
</evidence>
<dbReference type="GO" id="GO:0005829">
    <property type="term" value="C:cytosol"/>
    <property type="evidence" value="ECO:0007669"/>
    <property type="project" value="TreeGrafter"/>
</dbReference>
<keyword evidence="8" id="KW-1133">Transmembrane helix</keyword>
<feature type="transmembrane region" description="Helical" evidence="8">
    <location>
        <begin position="457"/>
        <end position="476"/>
    </location>
</feature>
<dbReference type="PANTHER" id="PTHR43409:SF7">
    <property type="entry name" value="BLL1977 PROTEIN"/>
    <property type="match status" value="1"/>
</dbReference>
<keyword evidence="4" id="KW-0949">S-adenosyl-L-methionine</keyword>
<dbReference type="Gene3D" id="3.40.50.280">
    <property type="entry name" value="Cobalamin-binding domain"/>
    <property type="match status" value="1"/>
</dbReference>
<dbReference type="InterPro" id="IPR051198">
    <property type="entry name" value="BchE-like"/>
</dbReference>
<dbReference type="GO" id="GO:0031419">
    <property type="term" value="F:cobalamin binding"/>
    <property type="evidence" value="ECO:0007669"/>
    <property type="project" value="InterPro"/>
</dbReference>
<dbReference type="EMBL" id="RXYK01000015">
    <property type="protein sequence ID" value="RTY36010.1"/>
    <property type="molecule type" value="Genomic_DNA"/>
</dbReference>
<dbReference type="SUPFAM" id="SSF52242">
    <property type="entry name" value="Cobalamin (vitamin B12)-binding domain"/>
    <property type="match status" value="1"/>
</dbReference>
<evidence type="ECO:0000256" key="1">
    <source>
        <dbReference type="ARBA" id="ARBA00001966"/>
    </source>
</evidence>
<dbReference type="InterPro" id="IPR006158">
    <property type="entry name" value="Cobalamin-bd"/>
</dbReference>
<dbReference type="PROSITE" id="PS51918">
    <property type="entry name" value="RADICAL_SAM"/>
    <property type="match status" value="1"/>
</dbReference>
<comment type="cofactor">
    <cofactor evidence="1">
        <name>[4Fe-4S] cluster</name>
        <dbReference type="ChEBI" id="CHEBI:49883"/>
    </cofactor>
</comment>
<dbReference type="GO" id="GO:0046872">
    <property type="term" value="F:metal ion binding"/>
    <property type="evidence" value="ECO:0007669"/>
    <property type="project" value="UniProtKB-KW"/>
</dbReference>
<dbReference type="CDD" id="cd01335">
    <property type="entry name" value="Radical_SAM"/>
    <property type="match status" value="1"/>
</dbReference>
<feature type="domain" description="B12-binding" evidence="9">
    <location>
        <begin position="6"/>
        <end position="142"/>
    </location>
</feature>
<dbReference type="Gene3D" id="3.80.30.20">
    <property type="entry name" value="tm_1862 like domain"/>
    <property type="match status" value="1"/>
</dbReference>
<accession>A0A3S0L4W7</accession>
<keyword evidence="7" id="KW-0411">Iron-sulfur</keyword>
<keyword evidence="5" id="KW-0479">Metal-binding</keyword>
<dbReference type="SFLD" id="SFLDS00029">
    <property type="entry name" value="Radical_SAM"/>
    <property type="match status" value="1"/>
</dbReference>
<evidence type="ECO:0000256" key="8">
    <source>
        <dbReference type="SAM" id="Phobius"/>
    </source>
</evidence>
<dbReference type="Proteomes" id="UP000279908">
    <property type="component" value="Unassembled WGS sequence"/>
</dbReference>
<dbReference type="InterPro" id="IPR034466">
    <property type="entry name" value="Methyltransferase_Class_B"/>
</dbReference>
<keyword evidence="8" id="KW-0472">Membrane</keyword>
<feature type="domain" description="Radical SAM core" evidence="10">
    <location>
        <begin position="209"/>
        <end position="423"/>
    </location>
</feature>
<dbReference type="InterPro" id="IPR023404">
    <property type="entry name" value="rSAM_horseshoe"/>
</dbReference>
<dbReference type="PROSITE" id="PS51332">
    <property type="entry name" value="B12_BINDING"/>
    <property type="match status" value="1"/>
</dbReference>
<dbReference type="SFLD" id="SFLDG01082">
    <property type="entry name" value="B12-binding_domain_containing"/>
    <property type="match status" value="1"/>
</dbReference>
<dbReference type="InterPro" id="IPR007197">
    <property type="entry name" value="rSAM"/>
</dbReference>
<evidence type="ECO:0000313" key="11">
    <source>
        <dbReference type="EMBL" id="RTY36010.1"/>
    </source>
</evidence>
<keyword evidence="8" id="KW-0812">Transmembrane</keyword>
<dbReference type="SMART" id="SM00729">
    <property type="entry name" value="Elp3"/>
    <property type="match status" value="1"/>
</dbReference>
<keyword evidence="3" id="KW-0808">Transferase</keyword>
<reference evidence="11 12" key="1">
    <citation type="submission" date="2018-12" db="EMBL/GenBank/DDBJ databases">
        <authorList>
            <person name="Lunina O.N."/>
            <person name="Grouzdev D.S."/>
            <person name="Gorlenko V.M."/>
            <person name="Savvichev A.S."/>
        </authorList>
    </citation>
    <scope>NUCLEOTIDE SEQUENCE [LARGE SCALE GENOMIC DNA]</scope>
    <source>
        <strain evidence="11 12">BrKhr-17</strain>
    </source>
</reference>
<dbReference type="SUPFAM" id="SSF102114">
    <property type="entry name" value="Radical SAM enzymes"/>
    <property type="match status" value="1"/>
</dbReference>
<organism evidence="11 12">
    <name type="scientific">Chlorobium phaeovibrioides</name>
    <dbReference type="NCBI Taxonomy" id="1094"/>
    <lineage>
        <taxon>Bacteria</taxon>
        <taxon>Pseudomonadati</taxon>
        <taxon>Chlorobiota</taxon>
        <taxon>Chlorobiia</taxon>
        <taxon>Chlorobiales</taxon>
        <taxon>Chlorobiaceae</taxon>
        <taxon>Chlorobium/Pelodictyon group</taxon>
        <taxon>Chlorobium</taxon>
    </lineage>
</organism>
<evidence type="ECO:0000256" key="3">
    <source>
        <dbReference type="ARBA" id="ARBA00022679"/>
    </source>
</evidence>
<evidence type="ECO:0000313" key="12">
    <source>
        <dbReference type="Proteomes" id="UP000279908"/>
    </source>
</evidence>
<evidence type="ECO:0000256" key="5">
    <source>
        <dbReference type="ARBA" id="ARBA00022723"/>
    </source>
</evidence>
<sequence length="529" mass="59338">MLDLRNKRFVFLLPPLREKADTFMPTGILVLADLLREIGWQVDIINIDLKRYPADEVLRQLKEMTPDVVGWSAVAATAYAYVKEMTQRIKDAFPGAKVFLGGNLCSVADRLLHAGVDIVFVGEAEVSLPTVCKRISENGSVDDVPGIVYMSDGEVCCTGPSERMSTRDRVKYLPRSFEGIDLEYYMPPIEIPAHYGIDERSVDAMRSRYAGKRMVTIAIQRGCQASCTFCHRNSKYSPFLVSDVVEYMRFLRDHYDVCYFRLASESFIGQRQWILDFSAEVNQLGIIFDIGGARVDKVDYDILNALKDAGCVAVEFGYESGSQIILEEMAKGVALEENVNAAVWTKQLGLGSTPQLILGYPGESVGTLLDTVKFIRMCRRSAVSANMLQVLPGTPVYHYAVENGHIPDEEQYLLSVSDKNAADFSSFINMTPLHRSYLKAMRGFISRSARYSDKPPVVYYSACFVWALVFSGYLLLKGPRSLELFVYIVSLMFRIDVSRKSGSSGDISVYMREKCLSLKCGDKLKYGCR</sequence>
<proteinExistence type="predicted"/>
<gene>
    <name evidence="11" type="ORF">EKD02_08725</name>
</gene>
<dbReference type="PANTHER" id="PTHR43409">
    <property type="entry name" value="ANAEROBIC MAGNESIUM-PROTOPORPHYRIN IX MONOMETHYL ESTER CYCLASE-RELATED"/>
    <property type="match status" value="1"/>
</dbReference>
<dbReference type="Pfam" id="PF02310">
    <property type="entry name" value="B12-binding"/>
    <property type="match status" value="1"/>
</dbReference>
<comment type="caution">
    <text evidence="11">The sequence shown here is derived from an EMBL/GenBank/DDBJ whole genome shotgun (WGS) entry which is preliminary data.</text>
</comment>
<dbReference type="InterPro" id="IPR058240">
    <property type="entry name" value="rSAM_sf"/>
</dbReference>
<dbReference type="SFLD" id="SFLDG01123">
    <property type="entry name" value="methyltransferase_(Class_B)"/>
    <property type="match status" value="1"/>
</dbReference>
<evidence type="ECO:0000259" key="10">
    <source>
        <dbReference type="PROSITE" id="PS51918"/>
    </source>
</evidence>
<dbReference type="Pfam" id="PF04055">
    <property type="entry name" value="Radical_SAM"/>
    <property type="match status" value="1"/>
</dbReference>
<keyword evidence="6" id="KW-0408">Iron</keyword>
<dbReference type="InterPro" id="IPR036724">
    <property type="entry name" value="Cobalamin-bd_sf"/>
</dbReference>
<name>A0A3S0L4W7_CHLPH</name>
<evidence type="ECO:0000256" key="2">
    <source>
        <dbReference type="ARBA" id="ARBA00022603"/>
    </source>
</evidence>